<evidence type="ECO:0000256" key="1">
    <source>
        <dbReference type="SAM" id="Phobius"/>
    </source>
</evidence>
<name>A0A2R6NR31_9APHY</name>
<evidence type="ECO:0000313" key="2">
    <source>
        <dbReference type="EMBL" id="PSR75030.1"/>
    </source>
</evidence>
<feature type="transmembrane region" description="Helical" evidence="1">
    <location>
        <begin position="55"/>
        <end position="72"/>
    </location>
</feature>
<dbReference type="OrthoDB" id="2802108at2759"/>
<comment type="caution">
    <text evidence="2">The sequence shown here is derived from an EMBL/GenBank/DDBJ whole genome shotgun (WGS) entry which is preliminary data.</text>
</comment>
<evidence type="ECO:0000313" key="3">
    <source>
        <dbReference type="Proteomes" id="UP000186601"/>
    </source>
</evidence>
<organism evidence="2 3">
    <name type="scientific">Hermanssonia centrifuga</name>
    <dbReference type="NCBI Taxonomy" id="98765"/>
    <lineage>
        <taxon>Eukaryota</taxon>
        <taxon>Fungi</taxon>
        <taxon>Dikarya</taxon>
        <taxon>Basidiomycota</taxon>
        <taxon>Agaricomycotina</taxon>
        <taxon>Agaricomycetes</taxon>
        <taxon>Polyporales</taxon>
        <taxon>Meruliaceae</taxon>
        <taxon>Hermanssonia</taxon>
    </lineage>
</organism>
<keyword evidence="1" id="KW-0472">Membrane</keyword>
<keyword evidence="1" id="KW-1133">Transmembrane helix</keyword>
<proteinExistence type="predicted"/>
<protein>
    <submittedName>
        <fullName evidence="2">Uncharacterized protein</fullName>
    </submittedName>
</protein>
<gene>
    <name evidence="2" type="ORF">PHLCEN_2v9360</name>
</gene>
<keyword evidence="3" id="KW-1185">Reference proteome</keyword>
<dbReference type="AlphaFoldDB" id="A0A2R6NR31"/>
<keyword evidence="1" id="KW-0812">Transmembrane</keyword>
<dbReference type="Proteomes" id="UP000186601">
    <property type="component" value="Unassembled WGS sequence"/>
</dbReference>
<reference evidence="2 3" key="1">
    <citation type="submission" date="2018-02" db="EMBL/GenBank/DDBJ databases">
        <title>Genome sequence of the basidiomycete white-rot fungus Phlebia centrifuga.</title>
        <authorList>
            <person name="Granchi Z."/>
            <person name="Peng M."/>
            <person name="de Vries R.P."/>
            <person name="Hilden K."/>
            <person name="Makela M.R."/>
            <person name="Grigoriev I."/>
            <person name="Riley R."/>
        </authorList>
    </citation>
    <scope>NUCLEOTIDE SEQUENCE [LARGE SCALE GENOMIC DNA]</scope>
    <source>
        <strain evidence="2 3">FBCC195</strain>
    </source>
</reference>
<dbReference type="EMBL" id="MLYV02000939">
    <property type="protein sequence ID" value="PSR75030.1"/>
    <property type="molecule type" value="Genomic_DNA"/>
</dbReference>
<sequence>MAANSSTDVRTPLLKNSSDDELFEVADLEDVGVVLGSRARQELERGLLRKLDKRMSILVVIYILNFVGLKALPDYPSYISFIHCIRLTVITLGML</sequence>
<accession>A0A2R6NR31</accession>